<sequence length="168" mass="19443">MIEKQLHGSVYVALGPGMQVYDISTEGIGEAGFRQFIDSIQHASIRKRGMPILTFGRYDMEDMRGLHFTSGQDKTRYLLECLGPAIQHDKGTLVQMTDTVSLYYCCRHDIDPLSDEGQNVRLRQDFRQTEAVFRSQVRKLQTMRRAAEQLREIRKDEPYKRKGLKINT</sequence>
<organism evidence="1 2">
    <name type="scientific">Alistipes inops</name>
    <dbReference type="NCBI Taxonomy" id="1501391"/>
    <lineage>
        <taxon>Bacteria</taxon>
        <taxon>Pseudomonadati</taxon>
        <taxon>Bacteroidota</taxon>
        <taxon>Bacteroidia</taxon>
        <taxon>Bacteroidales</taxon>
        <taxon>Rikenellaceae</taxon>
        <taxon>Alistipes</taxon>
    </lineage>
</organism>
<comment type="caution">
    <text evidence="1">The sequence shown here is derived from an EMBL/GenBank/DDBJ whole genome shotgun (WGS) entry which is preliminary data.</text>
</comment>
<protein>
    <submittedName>
        <fullName evidence="1">Uncharacterized protein</fullName>
    </submittedName>
</protein>
<keyword evidence="2" id="KW-1185">Reference proteome</keyword>
<accession>A0ABR4YGS0</accession>
<dbReference type="RefSeq" id="WP_035474532.1">
    <property type="nucleotide sequence ID" value="NZ_JRGF01000030.1"/>
</dbReference>
<evidence type="ECO:0000313" key="2">
    <source>
        <dbReference type="Proteomes" id="UP000030889"/>
    </source>
</evidence>
<gene>
    <name evidence="1" type="ORF">LG35_10170</name>
</gene>
<proteinExistence type="predicted"/>
<evidence type="ECO:0000313" key="1">
    <source>
        <dbReference type="EMBL" id="KHE39951.1"/>
    </source>
</evidence>
<dbReference type="Proteomes" id="UP000030889">
    <property type="component" value="Unassembled WGS sequence"/>
</dbReference>
<dbReference type="EMBL" id="JRGF01000030">
    <property type="protein sequence ID" value="KHE39951.1"/>
    <property type="molecule type" value="Genomic_DNA"/>
</dbReference>
<name>A0ABR4YGS0_9BACT</name>
<reference evidence="1 2" key="1">
    <citation type="submission" date="2014-09" db="EMBL/GenBank/DDBJ databases">
        <title>Alistipes sp. 627, sp. nov., a novel member of the family Rikenellaceae isolated from human faeces.</title>
        <authorList>
            <person name="Shkoporov A.N."/>
            <person name="Chaplin A.V."/>
            <person name="Motuzova O.V."/>
            <person name="Kafarskaia L.I."/>
            <person name="Khokhlova E.V."/>
            <person name="Efimov B.A."/>
        </authorList>
    </citation>
    <scope>NUCLEOTIDE SEQUENCE [LARGE SCALE GENOMIC DNA]</scope>
    <source>
        <strain evidence="1 2">627</strain>
    </source>
</reference>